<dbReference type="HOGENOM" id="CLU_084407_0_0_9"/>
<proteinExistence type="predicted"/>
<dbReference type="BioCyc" id="JESP1508404:G14D9-11989-MONOMER"/>
<gene>
    <name evidence="2" type="ORF">JMA_27090</name>
</gene>
<keyword evidence="3" id="KW-1185">Reference proteome</keyword>
<evidence type="ECO:0000313" key="2">
    <source>
        <dbReference type="EMBL" id="AJD92026.1"/>
    </source>
</evidence>
<dbReference type="STRING" id="1508404.JMA_27090"/>
<dbReference type="Pfam" id="PF05709">
    <property type="entry name" value="Sipho_tail"/>
    <property type="match status" value="1"/>
</dbReference>
<dbReference type="Proteomes" id="UP000031449">
    <property type="component" value="Chromosome"/>
</dbReference>
<dbReference type="AlphaFoldDB" id="A0A0B5APK3"/>
<name>A0A0B5APK3_9BACL</name>
<reference evidence="2 3" key="1">
    <citation type="submission" date="2014-08" db="EMBL/GenBank/DDBJ databases">
        <title>Complete genome of a marine bacteria Jeotgalibacillus malaysiensis.</title>
        <authorList>
            <person name="Yaakop A.S."/>
            <person name="Chan K.-G."/>
            <person name="Goh K.M."/>
        </authorList>
    </citation>
    <scope>NUCLEOTIDE SEQUENCE [LARGE SCALE GENOMIC DNA]</scope>
    <source>
        <strain evidence="2 3">D5</strain>
    </source>
</reference>
<evidence type="ECO:0000259" key="1">
    <source>
        <dbReference type="Pfam" id="PF05709"/>
    </source>
</evidence>
<dbReference type="OrthoDB" id="2194642at2"/>
<protein>
    <recommendedName>
        <fullName evidence="1">Siphovirus-type tail component RIFT-related domain-containing protein</fullName>
    </recommendedName>
</protein>
<dbReference type="KEGG" id="jeo:JMA_27090"/>
<dbReference type="EMBL" id="CP009416">
    <property type="protein sequence ID" value="AJD92026.1"/>
    <property type="molecule type" value="Genomic_DNA"/>
</dbReference>
<sequence length="272" mass="31184">MNVKMYDLDMNEIQLPGKISWLKFKPLPQLYEYVKERVGGRDVIVSKNKLPRDIEAEFLCDSEGSMYYKLMRDEIYALFSQYPEFYVIDWAVSARRWKVHVEDYAVNRENHSIARVELPLRTTDPYCTSKGTTLDEFTYDAELWGYGMGLKYDSSTQDYIHNTSSFMIYNAGNQEVDPRESELIITLTSSTATADGLTIRNDTTNEEWQYNGVLNAGDQIILDGIKANKNVVNIVSDTELDVISLAPGENQIQITGITGAFEISFEFRFLYA</sequence>
<accession>A0A0B5APK3</accession>
<feature type="domain" description="Siphovirus-type tail component RIFT-related" evidence="1">
    <location>
        <begin position="45"/>
        <end position="120"/>
    </location>
</feature>
<organism evidence="2 3">
    <name type="scientific">Jeotgalibacillus malaysiensis</name>
    <dbReference type="NCBI Taxonomy" id="1508404"/>
    <lineage>
        <taxon>Bacteria</taxon>
        <taxon>Bacillati</taxon>
        <taxon>Bacillota</taxon>
        <taxon>Bacilli</taxon>
        <taxon>Bacillales</taxon>
        <taxon>Caryophanaceae</taxon>
        <taxon>Jeotgalibacillus</taxon>
    </lineage>
</organism>
<dbReference type="InterPro" id="IPR008841">
    <property type="entry name" value="Siphovirus-type_tail_N"/>
</dbReference>
<evidence type="ECO:0000313" key="3">
    <source>
        <dbReference type="Proteomes" id="UP000031449"/>
    </source>
</evidence>